<dbReference type="Gene3D" id="1.20.1440.230">
    <property type="entry name" value="NADH-ubiquinone oxidoreductase 51kDa subunit, iron-sulphur binding domain"/>
    <property type="match status" value="1"/>
</dbReference>
<protein>
    <submittedName>
        <fullName evidence="7">Respiratory-chain NADH dehydrogenase domain 51 kDa subunit</fullName>
    </submittedName>
</protein>
<dbReference type="PATRIC" id="fig|1121405.3.peg.1511"/>
<dbReference type="PANTHER" id="PTHR43578:SF3">
    <property type="entry name" value="NADH-QUINONE OXIDOREDUCTASE SUBUNIT F"/>
    <property type="match status" value="1"/>
</dbReference>
<sequence>MYPQILLRNRKPDRIATLAEYRAGGGYEGLVRVLQQRSPAEVRQVLLDAILLGRGGAAFPAGMKMMTVAEDAPFPRYLVCNADEMEPGTFKDRVLIHADPHQLIEGMILAAYAISAEKGIIFIRPEYESAARILEREIGIAREAGFLGRNILGSGIDVEIVVHRSGGRYICGEVTAQINALEGRRPNPKQPPPYPTEKGLWGKPTVLQNVETLCCIPHILRNGAQWFKDLALTESGAGTKIFGISGKVNRPGCYELPMGVRLSEIIEDYAGGMKNGGEFKACLPGGASTGFLTREHYHIEMDFDALKSVGNRLGTGAVMVFDRDTCLVAATLNLIEFFARESCGWCTPCREGLPYIREILWRIETGKGTAEDIPALKKICKHLWYSYCAFAPGAVSPVEGLLTHFEGEVAAHINQKKCPFRNS</sequence>
<evidence type="ECO:0000256" key="1">
    <source>
        <dbReference type="ARBA" id="ARBA00007523"/>
    </source>
</evidence>
<dbReference type="Gene3D" id="3.40.50.11540">
    <property type="entry name" value="NADH-ubiquinone oxidoreductase 51kDa subunit"/>
    <property type="match status" value="1"/>
</dbReference>
<dbReference type="FunFam" id="3.40.50.11540:FF:000001">
    <property type="entry name" value="NADH dehydrogenase [ubiquinone] flavoprotein 1, mitochondrial"/>
    <property type="match status" value="1"/>
</dbReference>
<dbReference type="Pfam" id="PF01512">
    <property type="entry name" value="Complex1_51K"/>
    <property type="match status" value="1"/>
</dbReference>
<proteinExistence type="inferred from homology"/>
<evidence type="ECO:0000259" key="6">
    <source>
        <dbReference type="SMART" id="SM00928"/>
    </source>
</evidence>
<name>S7VAL7_DESML</name>
<dbReference type="InterPro" id="IPR001949">
    <property type="entry name" value="NADH-UbQ_OxRdtase_51kDa_CS"/>
</dbReference>
<keyword evidence="8" id="KW-1185">Reference proteome</keyword>
<dbReference type="Gene3D" id="6.10.250.1450">
    <property type="match status" value="1"/>
</dbReference>
<accession>S7VAL7</accession>
<comment type="caution">
    <text evidence="7">The sequence shown here is derived from an EMBL/GenBank/DDBJ whole genome shotgun (WGS) entry which is preliminary data.</text>
</comment>
<comment type="similarity">
    <text evidence="1">Belongs to the complex I 51 kDa subunit family.</text>
</comment>
<dbReference type="Gene3D" id="3.10.20.600">
    <property type="match status" value="1"/>
</dbReference>
<dbReference type="SMART" id="SM00928">
    <property type="entry name" value="NADH_4Fe-4S"/>
    <property type="match status" value="1"/>
</dbReference>
<dbReference type="InterPro" id="IPR011538">
    <property type="entry name" value="Nuo51_FMN-bd"/>
</dbReference>
<evidence type="ECO:0000313" key="7">
    <source>
        <dbReference type="EMBL" id="EPR41558.1"/>
    </source>
</evidence>
<dbReference type="OrthoDB" id="9805533at2"/>
<dbReference type="PANTHER" id="PTHR43578">
    <property type="entry name" value="NADH-QUINONE OXIDOREDUCTASE SUBUNIT F"/>
    <property type="match status" value="1"/>
</dbReference>
<dbReference type="InterPro" id="IPR037207">
    <property type="entry name" value="Nuop51_4Fe4S-bd_sf"/>
</dbReference>
<dbReference type="Pfam" id="PF10531">
    <property type="entry name" value="SLBB"/>
    <property type="match status" value="1"/>
</dbReference>
<dbReference type="Pfam" id="PF10589">
    <property type="entry name" value="NADH_4Fe-4S"/>
    <property type="match status" value="1"/>
</dbReference>
<dbReference type="RefSeq" id="WP_020876422.1">
    <property type="nucleotide sequence ID" value="NZ_ATHJ01000074.1"/>
</dbReference>
<keyword evidence="4" id="KW-0408">Iron</keyword>
<dbReference type="EMBL" id="ATHJ01000074">
    <property type="protein sequence ID" value="EPR41558.1"/>
    <property type="molecule type" value="Genomic_DNA"/>
</dbReference>
<gene>
    <name evidence="7" type="ORF">dsmv_1991</name>
</gene>
<dbReference type="STRING" id="897.B2D07_09015"/>
<dbReference type="InterPro" id="IPR019575">
    <property type="entry name" value="Nuop51_4Fe4S-bd"/>
</dbReference>
<dbReference type="FunFam" id="1.20.1440.230:FF:000001">
    <property type="entry name" value="Mitochondrial NADH dehydrogenase flavoprotein 1"/>
    <property type="match status" value="1"/>
</dbReference>
<dbReference type="InterPro" id="IPR037225">
    <property type="entry name" value="Nuo51_FMN-bd_sf"/>
</dbReference>
<dbReference type="InterPro" id="IPR019554">
    <property type="entry name" value="Soluble_ligand-bd"/>
</dbReference>
<dbReference type="GO" id="GO:0008137">
    <property type="term" value="F:NADH dehydrogenase (ubiquinone) activity"/>
    <property type="evidence" value="ECO:0007669"/>
    <property type="project" value="InterPro"/>
</dbReference>
<dbReference type="SUPFAM" id="SSF140490">
    <property type="entry name" value="Nqo1C-terminal domain-like"/>
    <property type="match status" value="1"/>
</dbReference>
<keyword evidence="2" id="KW-0004">4Fe-4S</keyword>
<dbReference type="GO" id="GO:0051539">
    <property type="term" value="F:4 iron, 4 sulfur cluster binding"/>
    <property type="evidence" value="ECO:0007669"/>
    <property type="project" value="UniProtKB-KW"/>
</dbReference>
<reference evidence="7 8" key="1">
    <citation type="journal article" date="2013" name="Genome Announc.">
        <title>Draft genome sequences for three mercury-methylating, sulfate-reducing bacteria.</title>
        <authorList>
            <person name="Brown S.D."/>
            <person name="Hurt R.A.Jr."/>
            <person name="Gilmour C.C."/>
            <person name="Elias D.A."/>
        </authorList>
    </citation>
    <scope>NUCLEOTIDE SEQUENCE [LARGE SCALE GENOMIC DNA]</scope>
    <source>
        <strain evidence="7 8">DSM 2059</strain>
    </source>
</reference>
<evidence type="ECO:0000256" key="2">
    <source>
        <dbReference type="ARBA" id="ARBA00022485"/>
    </source>
</evidence>
<dbReference type="GO" id="GO:0010181">
    <property type="term" value="F:FMN binding"/>
    <property type="evidence" value="ECO:0007669"/>
    <property type="project" value="InterPro"/>
</dbReference>
<dbReference type="eggNOG" id="COG1894">
    <property type="taxonomic scope" value="Bacteria"/>
</dbReference>
<dbReference type="Proteomes" id="UP000014977">
    <property type="component" value="Unassembled WGS sequence"/>
</dbReference>
<keyword evidence="5" id="KW-0411">Iron-sulfur</keyword>
<evidence type="ECO:0000313" key="8">
    <source>
        <dbReference type="Proteomes" id="UP000014977"/>
    </source>
</evidence>
<evidence type="ECO:0000256" key="5">
    <source>
        <dbReference type="ARBA" id="ARBA00023014"/>
    </source>
</evidence>
<dbReference type="PROSITE" id="PS00645">
    <property type="entry name" value="COMPLEX1_51K_2"/>
    <property type="match status" value="1"/>
</dbReference>
<dbReference type="SUPFAM" id="SSF142984">
    <property type="entry name" value="Nqo1 middle domain-like"/>
    <property type="match status" value="1"/>
</dbReference>
<evidence type="ECO:0000256" key="4">
    <source>
        <dbReference type="ARBA" id="ARBA00023004"/>
    </source>
</evidence>
<dbReference type="AlphaFoldDB" id="S7VAL7"/>
<feature type="domain" description="NADH-ubiquinone oxidoreductase 51kDa subunit iron-sulphur binding" evidence="6">
    <location>
        <begin position="328"/>
        <end position="373"/>
    </location>
</feature>
<organism evidence="7 8">
    <name type="scientific">Desulfococcus multivorans DSM 2059</name>
    <dbReference type="NCBI Taxonomy" id="1121405"/>
    <lineage>
        <taxon>Bacteria</taxon>
        <taxon>Pseudomonadati</taxon>
        <taxon>Thermodesulfobacteriota</taxon>
        <taxon>Desulfobacteria</taxon>
        <taxon>Desulfobacterales</taxon>
        <taxon>Desulfococcaceae</taxon>
        <taxon>Desulfococcus</taxon>
    </lineage>
</organism>
<keyword evidence="3" id="KW-0479">Metal-binding</keyword>
<dbReference type="GO" id="GO:0046872">
    <property type="term" value="F:metal ion binding"/>
    <property type="evidence" value="ECO:0007669"/>
    <property type="project" value="UniProtKB-KW"/>
</dbReference>
<evidence type="ECO:0000256" key="3">
    <source>
        <dbReference type="ARBA" id="ARBA00022723"/>
    </source>
</evidence>
<dbReference type="SUPFAM" id="SSF142019">
    <property type="entry name" value="Nqo1 FMN-binding domain-like"/>
    <property type="match status" value="1"/>
</dbReference>